<dbReference type="AlphaFoldDB" id="W2J1C9"/>
<proteinExistence type="predicted"/>
<sequence>LPALCTTRKENQTQAIATQVRSIAPVKQKHQLHRHRGRINSSYEVVEPALQSEHTVTYQGSYGIALNLPVQLELVGLCLCRIIPTIPLWFSPSATQKSGITPTLN</sequence>
<dbReference type="EMBL" id="KI672900">
    <property type="protein sequence ID" value="ETL40166.1"/>
    <property type="molecule type" value="Genomic_DNA"/>
</dbReference>
<dbReference type="Proteomes" id="UP000053864">
    <property type="component" value="Unassembled WGS sequence"/>
</dbReference>
<feature type="non-terminal residue" evidence="1">
    <location>
        <position position="1"/>
    </location>
</feature>
<accession>W2J1C9</accession>
<organism evidence="1 2">
    <name type="scientific">Phytophthora nicotianae</name>
    <name type="common">Potato buckeye rot agent</name>
    <name type="synonym">Phytophthora parasitica</name>
    <dbReference type="NCBI Taxonomy" id="4792"/>
    <lineage>
        <taxon>Eukaryota</taxon>
        <taxon>Sar</taxon>
        <taxon>Stramenopiles</taxon>
        <taxon>Oomycota</taxon>
        <taxon>Peronosporomycetes</taxon>
        <taxon>Peronosporales</taxon>
        <taxon>Peronosporaceae</taxon>
        <taxon>Phytophthora</taxon>
    </lineage>
</organism>
<evidence type="ECO:0000313" key="1">
    <source>
        <dbReference type="EMBL" id="ETL40166.1"/>
    </source>
</evidence>
<evidence type="ECO:0000313" key="2">
    <source>
        <dbReference type="Proteomes" id="UP000053864"/>
    </source>
</evidence>
<gene>
    <name evidence="1" type="ORF">L916_08603</name>
</gene>
<protein>
    <submittedName>
        <fullName evidence="1">Uncharacterized protein</fullName>
    </submittedName>
</protein>
<name>W2J1C9_PHYNI</name>
<reference evidence="1 2" key="1">
    <citation type="submission" date="2013-11" db="EMBL/GenBank/DDBJ databases">
        <title>The Genome Sequence of Phytophthora parasitica CJ05E6.</title>
        <authorList>
            <consortium name="The Broad Institute Genomics Platform"/>
            <person name="Russ C."/>
            <person name="Tyler B."/>
            <person name="Panabieres F."/>
            <person name="Shan W."/>
            <person name="Tripathy S."/>
            <person name="Grunwald N."/>
            <person name="Machado M."/>
            <person name="Johnson C.S."/>
            <person name="Arredondo F."/>
            <person name="Hong C."/>
            <person name="Coffey M."/>
            <person name="Young S.K."/>
            <person name="Zeng Q."/>
            <person name="Gargeya S."/>
            <person name="Fitzgerald M."/>
            <person name="Abouelleil A."/>
            <person name="Alvarado L."/>
            <person name="Chapman S.B."/>
            <person name="Gainer-Dewar J."/>
            <person name="Goldberg J."/>
            <person name="Griggs A."/>
            <person name="Gujja S."/>
            <person name="Hansen M."/>
            <person name="Howarth C."/>
            <person name="Imamovic A."/>
            <person name="Ireland A."/>
            <person name="Larimer J."/>
            <person name="McCowan C."/>
            <person name="Murphy C."/>
            <person name="Pearson M."/>
            <person name="Poon T.W."/>
            <person name="Priest M."/>
            <person name="Roberts A."/>
            <person name="Saif S."/>
            <person name="Shea T."/>
            <person name="Sykes S."/>
            <person name="Wortman J."/>
            <person name="Nusbaum C."/>
            <person name="Birren B."/>
        </authorList>
    </citation>
    <scope>NUCLEOTIDE SEQUENCE [LARGE SCALE GENOMIC DNA]</scope>
    <source>
        <strain evidence="1 2">CJ05E6</strain>
    </source>
</reference>